<proteinExistence type="predicted"/>
<feature type="non-terminal residue" evidence="1">
    <location>
        <position position="1"/>
    </location>
</feature>
<dbReference type="AlphaFoldDB" id="A0A2W2DAS6"/>
<comment type="caution">
    <text evidence="1">The sequence shown here is derived from an EMBL/GenBank/DDBJ whole genome shotgun (WGS) entry which is preliminary data.</text>
</comment>
<reference evidence="1 3" key="1">
    <citation type="submission" date="2018-01" db="EMBL/GenBank/DDBJ databases">
        <title>Draft genome sequence of Nonomuraea sp. KC333.</title>
        <authorList>
            <person name="Sahin N."/>
            <person name="Saygin H."/>
            <person name="Ay H."/>
        </authorList>
    </citation>
    <scope>NUCLEOTIDE SEQUENCE [LARGE SCALE GENOMIC DNA]</scope>
    <source>
        <strain evidence="1 3">KC333</strain>
    </source>
</reference>
<dbReference type="EMBL" id="POUD01000278">
    <property type="protein sequence ID" value="PZG07994.1"/>
    <property type="molecule type" value="Genomic_DNA"/>
</dbReference>
<dbReference type="EMBL" id="POUD01000278">
    <property type="protein sequence ID" value="PZG07983.1"/>
    <property type="molecule type" value="Genomic_DNA"/>
</dbReference>
<name>A0A2W2DAS6_9ACTN</name>
<protein>
    <submittedName>
        <fullName evidence="1">RNA polymerase subunit sigma-24</fullName>
    </submittedName>
</protein>
<keyword evidence="3" id="KW-1185">Reference proteome</keyword>
<evidence type="ECO:0000313" key="1">
    <source>
        <dbReference type="EMBL" id="PZG07983.1"/>
    </source>
</evidence>
<evidence type="ECO:0000313" key="2">
    <source>
        <dbReference type="EMBL" id="PZG07994.1"/>
    </source>
</evidence>
<accession>A0A2W2DAS6</accession>
<sequence>ELALVFHREGTVYSVDTLQITDGLITGYRRVMNPDKLLRV</sequence>
<evidence type="ECO:0000313" key="3">
    <source>
        <dbReference type="Proteomes" id="UP000249304"/>
    </source>
</evidence>
<organism evidence="1 3">
    <name type="scientific">Nonomuraea aridisoli</name>
    <dbReference type="NCBI Taxonomy" id="2070368"/>
    <lineage>
        <taxon>Bacteria</taxon>
        <taxon>Bacillati</taxon>
        <taxon>Actinomycetota</taxon>
        <taxon>Actinomycetes</taxon>
        <taxon>Streptosporangiales</taxon>
        <taxon>Streptosporangiaceae</taxon>
        <taxon>Nonomuraea</taxon>
    </lineage>
</organism>
<gene>
    <name evidence="1" type="ORF">C1J01_39700</name>
    <name evidence="2" type="ORF">C1J01_39765</name>
</gene>
<dbReference type="Proteomes" id="UP000249304">
    <property type="component" value="Unassembled WGS sequence"/>
</dbReference>